<dbReference type="EMBL" id="CAJPUY010000035">
    <property type="protein sequence ID" value="CAG2157402.1"/>
    <property type="molecule type" value="Genomic_DNA"/>
</dbReference>
<evidence type="ECO:0000256" key="1">
    <source>
        <dbReference type="SAM" id="Phobius"/>
    </source>
</evidence>
<keyword evidence="1" id="KW-0812">Transmembrane</keyword>
<dbReference type="RefSeq" id="WP_211950833.1">
    <property type="nucleotide sequence ID" value="NZ_CAJPUY010000035.1"/>
</dbReference>
<evidence type="ECO:0000313" key="3">
    <source>
        <dbReference type="Proteomes" id="UP000672934"/>
    </source>
</evidence>
<proteinExistence type="predicted"/>
<dbReference type="InterPro" id="IPR047961">
    <property type="entry name" value="Transp_suffix-like"/>
</dbReference>
<sequence>MANPHTLAGSLASGTWRFRAGIGVLVLAYAAWLAVPLAASAGASPTQIATLTGAIVVGNKIMLLVSVAVMGKPGFMRVKGVLLRHLRRAASVDTVGPVRHVVGLAMFCLPLLSAMLEPYVDAIWPDFRPKRWEAQLLGDAMLIASIFVLGGEFWNKLRALFIRTARVVDDGEPGGGVRGAQAPD</sequence>
<name>A0A916NG42_9BURK</name>
<dbReference type="AlphaFoldDB" id="A0A916NG42"/>
<reference evidence="2" key="1">
    <citation type="submission" date="2021-03" db="EMBL/GenBank/DDBJ databases">
        <authorList>
            <person name="Peeters C."/>
        </authorList>
    </citation>
    <scope>NUCLEOTIDE SEQUENCE</scope>
    <source>
        <strain evidence="2">LMG 31506</strain>
    </source>
</reference>
<keyword evidence="3" id="KW-1185">Reference proteome</keyword>
<feature type="transmembrane region" description="Helical" evidence="1">
    <location>
        <begin position="92"/>
        <end position="116"/>
    </location>
</feature>
<comment type="caution">
    <text evidence="2">The sequence shown here is derived from an EMBL/GenBank/DDBJ whole genome shotgun (WGS) entry which is preliminary data.</text>
</comment>
<gene>
    <name evidence="2" type="ORF">LMG31506_06003</name>
</gene>
<feature type="transmembrane region" description="Helical" evidence="1">
    <location>
        <begin position="136"/>
        <end position="154"/>
    </location>
</feature>
<protein>
    <recommendedName>
        <fullName evidence="4">Transporter suffix domain-containing protein</fullName>
    </recommendedName>
</protein>
<evidence type="ECO:0000313" key="2">
    <source>
        <dbReference type="EMBL" id="CAG2157402.1"/>
    </source>
</evidence>
<keyword evidence="1" id="KW-0472">Membrane</keyword>
<evidence type="ECO:0008006" key="4">
    <source>
        <dbReference type="Google" id="ProtNLM"/>
    </source>
</evidence>
<dbReference type="Proteomes" id="UP000672934">
    <property type="component" value="Unassembled WGS sequence"/>
</dbReference>
<organism evidence="2 3">
    <name type="scientific">Cupriavidus yeoncheonensis</name>
    <dbReference type="NCBI Taxonomy" id="1462994"/>
    <lineage>
        <taxon>Bacteria</taxon>
        <taxon>Pseudomonadati</taxon>
        <taxon>Pseudomonadota</taxon>
        <taxon>Betaproteobacteria</taxon>
        <taxon>Burkholderiales</taxon>
        <taxon>Burkholderiaceae</taxon>
        <taxon>Cupriavidus</taxon>
    </lineage>
</organism>
<feature type="transmembrane region" description="Helical" evidence="1">
    <location>
        <begin position="48"/>
        <end position="71"/>
    </location>
</feature>
<keyword evidence="1" id="KW-1133">Transmembrane helix</keyword>
<dbReference type="NCBIfam" id="NF033684">
    <property type="entry name" value="suffix_2_RND"/>
    <property type="match status" value="1"/>
</dbReference>
<feature type="transmembrane region" description="Helical" evidence="1">
    <location>
        <begin position="20"/>
        <end position="42"/>
    </location>
</feature>
<accession>A0A916NG42</accession>